<evidence type="ECO:0000313" key="3">
    <source>
        <dbReference type="Proteomes" id="UP000670475"/>
    </source>
</evidence>
<dbReference type="AlphaFoldDB" id="A0A940MC13"/>
<evidence type="ECO:0000256" key="1">
    <source>
        <dbReference type="SAM" id="MobiDB-lite"/>
    </source>
</evidence>
<proteinExistence type="predicted"/>
<comment type="caution">
    <text evidence="2">The sequence shown here is derived from an EMBL/GenBank/DDBJ whole genome shotgun (WGS) entry which is preliminary data.</text>
</comment>
<dbReference type="SUPFAM" id="SSF54631">
    <property type="entry name" value="CBS-domain pair"/>
    <property type="match status" value="1"/>
</dbReference>
<dbReference type="EMBL" id="JAGIQL010000001">
    <property type="protein sequence ID" value="MBP0455958.1"/>
    <property type="molecule type" value="Genomic_DNA"/>
</dbReference>
<protein>
    <submittedName>
        <fullName evidence="2">CBS domain-containing protein</fullName>
    </submittedName>
</protein>
<gene>
    <name evidence="2" type="ORF">JFN87_00365</name>
</gene>
<keyword evidence="3" id="KW-1185">Reference proteome</keyword>
<evidence type="ECO:0000313" key="2">
    <source>
        <dbReference type="EMBL" id="MBP0455958.1"/>
    </source>
</evidence>
<organism evidence="2 3">
    <name type="scientific">Streptomyces montanisoli</name>
    <dbReference type="NCBI Taxonomy" id="2798581"/>
    <lineage>
        <taxon>Bacteria</taxon>
        <taxon>Bacillati</taxon>
        <taxon>Actinomycetota</taxon>
        <taxon>Actinomycetes</taxon>
        <taxon>Kitasatosporales</taxon>
        <taxon>Streptomycetaceae</taxon>
        <taxon>Streptomyces</taxon>
    </lineage>
</organism>
<dbReference type="Proteomes" id="UP000670475">
    <property type="component" value="Unassembled WGS sequence"/>
</dbReference>
<sequence length="124" mass="13488">MSLFHTHPHPAAPHAVQTLAEPMAPSGPQVWDAMTVEVALCLMSAARTRHLVICDEDGLRTGHVTLTRLTDVRDSPRYTDSIRLRDVAGGPGSEAQPPRHRRPLENPPLTEDHGSARGSLAVSY</sequence>
<accession>A0A940MC13</accession>
<dbReference type="InterPro" id="IPR046342">
    <property type="entry name" value="CBS_dom_sf"/>
</dbReference>
<name>A0A940MC13_9ACTN</name>
<reference evidence="2" key="1">
    <citation type="submission" date="2021-03" db="EMBL/GenBank/DDBJ databases">
        <title>Whole genome sequence of Streptomyces bomunensis MMS17-BM035.</title>
        <authorList>
            <person name="Lee J.H."/>
        </authorList>
    </citation>
    <scope>NUCLEOTIDE SEQUENCE</scope>
    <source>
        <strain evidence="2">MMS17-BM035</strain>
    </source>
</reference>
<feature type="region of interest" description="Disordered" evidence="1">
    <location>
        <begin position="80"/>
        <end position="124"/>
    </location>
</feature>